<dbReference type="AlphaFoldDB" id="A0A3M7S1V5"/>
<proteinExistence type="predicted"/>
<dbReference type="EMBL" id="REGN01002184">
    <property type="protein sequence ID" value="RNA29629.1"/>
    <property type="molecule type" value="Genomic_DNA"/>
</dbReference>
<gene>
    <name evidence="1" type="ORF">BpHYR1_054172</name>
</gene>
<name>A0A3M7S1V5_BRAPC</name>
<evidence type="ECO:0000313" key="2">
    <source>
        <dbReference type="Proteomes" id="UP000276133"/>
    </source>
</evidence>
<sequence>MEKLVLLKIRILSETKSIGITKTSQESSFSRLQKWYLTLNVGKQLCLEEDLGFSQRYLSCIHPKNTVQKKLIEIVEQKTIIF</sequence>
<accession>A0A3M7S1V5</accession>
<dbReference type="Proteomes" id="UP000276133">
    <property type="component" value="Unassembled WGS sequence"/>
</dbReference>
<comment type="caution">
    <text evidence="1">The sequence shown here is derived from an EMBL/GenBank/DDBJ whole genome shotgun (WGS) entry which is preliminary data.</text>
</comment>
<organism evidence="1 2">
    <name type="scientific">Brachionus plicatilis</name>
    <name type="common">Marine rotifer</name>
    <name type="synonym">Brachionus muelleri</name>
    <dbReference type="NCBI Taxonomy" id="10195"/>
    <lineage>
        <taxon>Eukaryota</taxon>
        <taxon>Metazoa</taxon>
        <taxon>Spiralia</taxon>
        <taxon>Gnathifera</taxon>
        <taxon>Rotifera</taxon>
        <taxon>Eurotatoria</taxon>
        <taxon>Monogononta</taxon>
        <taxon>Pseudotrocha</taxon>
        <taxon>Ploima</taxon>
        <taxon>Brachionidae</taxon>
        <taxon>Brachionus</taxon>
    </lineage>
</organism>
<evidence type="ECO:0000313" key="1">
    <source>
        <dbReference type="EMBL" id="RNA29629.1"/>
    </source>
</evidence>
<keyword evidence="2" id="KW-1185">Reference proteome</keyword>
<reference evidence="1 2" key="1">
    <citation type="journal article" date="2018" name="Sci. Rep.">
        <title>Genomic signatures of local adaptation to the degree of environmental predictability in rotifers.</title>
        <authorList>
            <person name="Franch-Gras L."/>
            <person name="Hahn C."/>
            <person name="Garcia-Roger E.M."/>
            <person name="Carmona M.J."/>
            <person name="Serra M."/>
            <person name="Gomez A."/>
        </authorList>
    </citation>
    <scope>NUCLEOTIDE SEQUENCE [LARGE SCALE GENOMIC DNA]</scope>
    <source>
        <strain evidence="1">HYR1</strain>
    </source>
</reference>
<protein>
    <submittedName>
        <fullName evidence="1">Uncharacterized protein</fullName>
    </submittedName>
</protein>